<dbReference type="GO" id="GO:0004180">
    <property type="term" value="F:carboxypeptidase activity"/>
    <property type="evidence" value="ECO:0007669"/>
    <property type="project" value="UniProtKB-KW"/>
</dbReference>
<evidence type="ECO:0000259" key="1">
    <source>
        <dbReference type="Pfam" id="PF13539"/>
    </source>
</evidence>
<dbReference type="InterPro" id="IPR052179">
    <property type="entry name" value="DD-CPase-like"/>
</dbReference>
<dbReference type="PANTHER" id="PTHR34385:SF1">
    <property type="entry name" value="PEPTIDOGLYCAN L-ALANYL-D-GLUTAMATE ENDOPEPTIDASE CWLK"/>
    <property type="match status" value="1"/>
</dbReference>
<accession>A0A0C2SDC7</accession>
<evidence type="ECO:0000313" key="3">
    <source>
        <dbReference type="Proteomes" id="UP000031938"/>
    </source>
</evidence>
<dbReference type="InterPro" id="IPR039561">
    <property type="entry name" value="Peptidase_M15C"/>
</dbReference>
<keyword evidence="2" id="KW-0378">Hydrolase</keyword>
<dbReference type="InterPro" id="IPR009045">
    <property type="entry name" value="Zn_M74/Hedgehog-like"/>
</dbReference>
<protein>
    <submittedName>
        <fullName evidence="2">Peptidase M15B and M15C DD-carboxypeptidase VanY/endolysin</fullName>
    </submittedName>
</protein>
<dbReference type="SUPFAM" id="SSF55166">
    <property type="entry name" value="Hedgehog/DD-peptidase"/>
    <property type="match status" value="1"/>
</dbReference>
<dbReference type="EMBL" id="JXRP01000006">
    <property type="protein sequence ID" value="KIL51979.1"/>
    <property type="molecule type" value="Genomic_DNA"/>
</dbReference>
<reference evidence="2 3" key="1">
    <citation type="submission" date="2015-01" db="EMBL/GenBank/DDBJ databases">
        <title>Genome sequencing of Jeotgalibacillus soli.</title>
        <authorList>
            <person name="Goh K.M."/>
            <person name="Chan K.-G."/>
            <person name="Yaakop A.S."/>
            <person name="Ee R."/>
            <person name="Gan H.M."/>
            <person name="Chan C.S."/>
        </authorList>
    </citation>
    <scope>NUCLEOTIDE SEQUENCE [LARGE SCALE GENOMIC DNA]</scope>
    <source>
        <strain evidence="2 3">P9</strain>
    </source>
</reference>
<organism evidence="2 3">
    <name type="scientific">Jeotgalibacillus soli</name>
    <dbReference type="NCBI Taxonomy" id="889306"/>
    <lineage>
        <taxon>Bacteria</taxon>
        <taxon>Bacillati</taxon>
        <taxon>Bacillota</taxon>
        <taxon>Bacilli</taxon>
        <taxon>Bacillales</taxon>
        <taxon>Caryophanaceae</taxon>
        <taxon>Jeotgalibacillus</taxon>
    </lineage>
</organism>
<proteinExistence type="predicted"/>
<sequence length="182" mass="20640">MKITGRLFGLSLLALAIVVIMTWINKEVERREELRNVPMPTELHPIVAEKRDELIERAAAQGITIVITEGFRSVEEQDELYARGRTAEGNIVTNAKGGESYHNYGLAIDFALQPESGNVIWDMDYDGNNNGKSDWMEVVETAKDLGFDWGGDWHHFRDYPHLQMDFGLSFSELQKGERPNGN</sequence>
<keyword evidence="3" id="KW-1185">Reference proteome</keyword>
<dbReference type="Pfam" id="PF13539">
    <property type="entry name" value="Peptidase_M15_4"/>
    <property type="match status" value="1"/>
</dbReference>
<keyword evidence="2" id="KW-0645">Protease</keyword>
<dbReference type="CDD" id="cd14845">
    <property type="entry name" value="L-Ala-D-Glu_peptidase_like"/>
    <property type="match status" value="1"/>
</dbReference>
<keyword evidence="2" id="KW-0121">Carboxypeptidase</keyword>
<dbReference type="STRING" id="889306.KP78_03490"/>
<gene>
    <name evidence="2" type="ORF">KP78_03490</name>
</gene>
<feature type="domain" description="Peptidase M15C" evidence="1">
    <location>
        <begin position="94"/>
        <end position="164"/>
    </location>
</feature>
<comment type="caution">
    <text evidence="2">The sequence shown here is derived from an EMBL/GenBank/DDBJ whole genome shotgun (WGS) entry which is preliminary data.</text>
</comment>
<name>A0A0C2SDC7_9BACL</name>
<dbReference type="AlphaFoldDB" id="A0A0C2SDC7"/>
<dbReference type="Gene3D" id="3.30.1380.10">
    <property type="match status" value="1"/>
</dbReference>
<evidence type="ECO:0000313" key="2">
    <source>
        <dbReference type="EMBL" id="KIL51979.1"/>
    </source>
</evidence>
<dbReference type="Proteomes" id="UP000031938">
    <property type="component" value="Unassembled WGS sequence"/>
</dbReference>
<dbReference type="PATRIC" id="fig|889306.3.peg.351"/>
<dbReference type="PANTHER" id="PTHR34385">
    <property type="entry name" value="D-ALANYL-D-ALANINE CARBOXYPEPTIDASE"/>
    <property type="match status" value="1"/>
</dbReference>